<feature type="chain" id="PRO_5006444856" evidence="1">
    <location>
        <begin position="21"/>
        <end position="238"/>
    </location>
</feature>
<dbReference type="PANTHER" id="PTHR35936">
    <property type="entry name" value="MEMBRANE-BOUND LYTIC MUREIN TRANSGLYCOSYLASE F"/>
    <property type="match status" value="1"/>
</dbReference>
<keyword evidence="1" id="KW-0732">Signal</keyword>
<dbReference type="OrthoDB" id="8481290at2"/>
<evidence type="ECO:0000313" key="2">
    <source>
        <dbReference type="EMBL" id="KRR26444.1"/>
    </source>
</evidence>
<feature type="signal peptide" evidence="1">
    <location>
        <begin position="1"/>
        <end position="20"/>
    </location>
</feature>
<name>A0A0R3N3A1_9BRAD</name>
<dbReference type="Gene3D" id="3.40.190.10">
    <property type="entry name" value="Periplasmic binding protein-like II"/>
    <property type="match status" value="2"/>
</dbReference>
<protein>
    <submittedName>
        <fullName evidence="2">ABC transporter substrate-binding protein</fullName>
    </submittedName>
</protein>
<comment type="caution">
    <text evidence="2">The sequence shown here is derived from an EMBL/GenBank/DDBJ whole genome shotgun (WGS) entry which is preliminary data.</text>
</comment>
<dbReference type="SUPFAM" id="SSF53850">
    <property type="entry name" value="Periplasmic binding protein-like II"/>
    <property type="match status" value="1"/>
</dbReference>
<evidence type="ECO:0000313" key="3">
    <source>
        <dbReference type="Proteomes" id="UP000051660"/>
    </source>
</evidence>
<proteinExistence type="predicted"/>
<evidence type="ECO:0000256" key="1">
    <source>
        <dbReference type="SAM" id="SignalP"/>
    </source>
</evidence>
<reference evidence="2 3" key="1">
    <citation type="submission" date="2014-03" db="EMBL/GenBank/DDBJ databases">
        <title>Bradyrhizobium valentinum sp. nov., isolated from effective nodules of Lupinus mariae-josephae, a lupine endemic of basic-lime soils in Eastern Spain.</title>
        <authorList>
            <person name="Duran D."/>
            <person name="Rey L."/>
            <person name="Navarro A."/>
            <person name="Busquets A."/>
            <person name="Imperial J."/>
            <person name="Ruiz-Argueso T."/>
        </authorList>
    </citation>
    <scope>NUCLEOTIDE SEQUENCE [LARGE SCALE GENOMIC DNA]</scope>
    <source>
        <strain evidence="2 3">CCBAU 23086</strain>
    </source>
</reference>
<gene>
    <name evidence="2" type="ORF">CQ14_02825</name>
</gene>
<dbReference type="PANTHER" id="PTHR35936:SF17">
    <property type="entry name" value="ARGININE-BINDING EXTRACELLULAR PROTEIN ARTP"/>
    <property type="match status" value="1"/>
</dbReference>
<organism evidence="2 3">
    <name type="scientific">Bradyrhizobium lablabi</name>
    <dbReference type="NCBI Taxonomy" id="722472"/>
    <lineage>
        <taxon>Bacteria</taxon>
        <taxon>Pseudomonadati</taxon>
        <taxon>Pseudomonadota</taxon>
        <taxon>Alphaproteobacteria</taxon>
        <taxon>Hyphomicrobiales</taxon>
        <taxon>Nitrobacteraceae</taxon>
        <taxon>Bradyrhizobium</taxon>
    </lineage>
</organism>
<dbReference type="AlphaFoldDB" id="A0A0R3N3A1"/>
<dbReference type="EMBL" id="LLYB01000046">
    <property type="protein sequence ID" value="KRR26444.1"/>
    <property type="molecule type" value="Genomic_DNA"/>
</dbReference>
<dbReference type="Proteomes" id="UP000051660">
    <property type="component" value="Unassembled WGS sequence"/>
</dbReference>
<accession>A0A0R3N3A1</accession>
<dbReference type="RefSeq" id="WP_057857117.1">
    <property type="nucleotide sequence ID" value="NZ_LLYB01000046.1"/>
</dbReference>
<sequence length="238" mass="26381">MWRIFLVCISMLVTAIPSHAQSVIRLARIAGIPDQFVGGEILRAVYARLNISIEFADVPGKRALALSSSGELDGEVHRIANLAQTYPTLVQISPPINYIEPSVFTTTLRFNVRGWDSIRDYRIGIVRGVGSSEAGTRGMSHVTAATSLESMIRMLDAGRFELMVTDLFSGNAAVKKLELQSRIAPLSPPLQRIYIYHYLHERHRDLARKVGAVIQEMDASGELARLREALVKQVLSEP</sequence>